<dbReference type="STRING" id="753702.SAMN04488102_11211"/>
<dbReference type="Gene3D" id="3.10.180.10">
    <property type="entry name" value="2,3-Dihydroxybiphenyl 1,2-Dioxygenase, domain 1"/>
    <property type="match status" value="1"/>
</dbReference>
<organism evidence="2 3">
    <name type="scientific">Alkalibacterium subtropicum</name>
    <dbReference type="NCBI Taxonomy" id="753702"/>
    <lineage>
        <taxon>Bacteria</taxon>
        <taxon>Bacillati</taxon>
        <taxon>Bacillota</taxon>
        <taxon>Bacilli</taxon>
        <taxon>Lactobacillales</taxon>
        <taxon>Carnobacteriaceae</taxon>
        <taxon>Alkalibacterium</taxon>
    </lineage>
</organism>
<dbReference type="Pfam" id="PF06983">
    <property type="entry name" value="3-dmu-9_3-mt"/>
    <property type="match status" value="1"/>
</dbReference>
<sequence>MTTSISPYLMLNGNAREAIAFYTAAFDTNVDSMDFYKDWPKEMGGAIPEGYGDKIMHASIAVGDSHLMLADTFPDQPYAPGSVITLMLDAQNVTEAESLFKKLSAEGEVIIPLAETSFSPAYGQVKDPFGIEWQIVTDSAAMNSSS</sequence>
<dbReference type="Proteomes" id="UP000199612">
    <property type="component" value="Unassembled WGS sequence"/>
</dbReference>
<name>A0A1I1KG41_9LACT</name>
<dbReference type="CDD" id="cd06588">
    <property type="entry name" value="PhnB_like"/>
    <property type="match status" value="1"/>
</dbReference>
<proteinExistence type="predicted"/>
<evidence type="ECO:0000313" key="2">
    <source>
        <dbReference type="EMBL" id="SFC59242.1"/>
    </source>
</evidence>
<dbReference type="RefSeq" id="WP_091531042.1">
    <property type="nucleotide sequence ID" value="NZ_FOLT01000012.1"/>
</dbReference>
<dbReference type="InterPro" id="IPR029068">
    <property type="entry name" value="Glyas_Bleomycin-R_OHBP_Dase"/>
</dbReference>
<evidence type="ECO:0000259" key="1">
    <source>
        <dbReference type="Pfam" id="PF06983"/>
    </source>
</evidence>
<dbReference type="PANTHER" id="PTHR33990">
    <property type="entry name" value="PROTEIN YJDN-RELATED"/>
    <property type="match status" value="1"/>
</dbReference>
<reference evidence="3" key="1">
    <citation type="submission" date="2016-10" db="EMBL/GenBank/DDBJ databases">
        <authorList>
            <person name="Varghese N."/>
            <person name="Submissions S."/>
        </authorList>
    </citation>
    <scope>NUCLEOTIDE SEQUENCE [LARGE SCALE GENOMIC DNA]</scope>
    <source>
        <strain evidence="3">DSM 23664</strain>
    </source>
</reference>
<dbReference type="AlphaFoldDB" id="A0A1I1KG41"/>
<gene>
    <name evidence="2" type="ORF">SAMN04488102_11211</name>
</gene>
<dbReference type="PANTHER" id="PTHR33990:SF1">
    <property type="entry name" value="PROTEIN YJDN"/>
    <property type="match status" value="1"/>
</dbReference>
<evidence type="ECO:0000313" key="3">
    <source>
        <dbReference type="Proteomes" id="UP000199612"/>
    </source>
</evidence>
<dbReference type="SUPFAM" id="SSF54593">
    <property type="entry name" value="Glyoxalase/Bleomycin resistance protein/Dihydroxybiphenyl dioxygenase"/>
    <property type="match status" value="1"/>
</dbReference>
<keyword evidence="3" id="KW-1185">Reference proteome</keyword>
<dbReference type="OrthoDB" id="9795306at2"/>
<dbReference type="EMBL" id="FOLT01000012">
    <property type="protein sequence ID" value="SFC59242.1"/>
    <property type="molecule type" value="Genomic_DNA"/>
</dbReference>
<dbReference type="InterPro" id="IPR028973">
    <property type="entry name" value="PhnB-like"/>
</dbReference>
<feature type="domain" description="PhnB-like" evidence="1">
    <location>
        <begin position="4"/>
        <end position="136"/>
    </location>
</feature>
<protein>
    <submittedName>
        <fullName evidence="2">PhnB protein</fullName>
    </submittedName>
</protein>
<accession>A0A1I1KG41</accession>